<gene>
    <name evidence="18" type="ORF">SAMN04488051_10179</name>
</gene>
<accession>A0A1H3X3W2</accession>
<feature type="transmembrane region" description="Helical" evidence="17">
    <location>
        <begin position="104"/>
        <end position="121"/>
    </location>
</feature>
<dbReference type="InterPro" id="IPR050324">
    <property type="entry name" value="CDP-alcohol_PTase-I"/>
</dbReference>
<dbReference type="OrthoDB" id="9777147at2"/>
<dbReference type="GO" id="GO:0016020">
    <property type="term" value="C:membrane"/>
    <property type="evidence" value="ECO:0007669"/>
    <property type="project" value="InterPro"/>
</dbReference>
<dbReference type="InterPro" id="IPR004533">
    <property type="entry name" value="CDP-diaglyc--ser_O-PTrfase"/>
</dbReference>
<dbReference type="PANTHER" id="PTHR14269:SF61">
    <property type="entry name" value="CDP-DIACYLGLYCEROL--SERINE O-PHOSPHATIDYLTRANSFERASE"/>
    <property type="match status" value="1"/>
</dbReference>
<dbReference type="Proteomes" id="UP000198773">
    <property type="component" value="Unassembled WGS sequence"/>
</dbReference>
<organism evidence="18 19">
    <name type="scientific">Alkalimonas amylolytica</name>
    <dbReference type="NCBI Taxonomy" id="152573"/>
    <lineage>
        <taxon>Bacteria</taxon>
        <taxon>Pseudomonadati</taxon>
        <taxon>Pseudomonadota</taxon>
        <taxon>Gammaproteobacteria</taxon>
        <taxon>Alkalimonas</taxon>
    </lineage>
</organism>
<feature type="transmembrane region" description="Helical" evidence="17">
    <location>
        <begin position="15"/>
        <end position="35"/>
    </location>
</feature>
<evidence type="ECO:0000256" key="9">
    <source>
        <dbReference type="ARBA" id="ARBA00022989"/>
    </source>
</evidence>
<evidence type="ECO:0000256" key="5">
    <source>
        <dbReference type="ARBA" id="ARBA00017171"/>
    </source>
</evidence>
<dbReference type="RefSeq" id="WP_091337852.1">
    <property type="nucleotide sequence ID" value="NZ_FNRM01000001.1"/>
</dbReference>
<evidence type="ECO:0000256" key="7">
    <source>
        <dbReference type="ARBA" id="ARBA00022679"/>
    </source>
</evidence>
<dbReference type="PROSITE" id="PS00379">
    <property type="entry name" value="CDP_ALCOHOL_P_TRANSF"/>
    <property type="match status" value="1"/>
</dbReference>
<evidence type="ECO:0000256" key="15">
    <source>
        <dbReference type="RuleBase" id="RU003750"/>
    </source>
</evidence>
<dbReference type="InterPro" id="IPR048254">
    <property type="entry name" value="CDP_ALCOHOL_P_TRANSF_CS"/>
</dbReference>
<dbReference type="Pfam" id="PF01066">
    <property type="entry name" value="CDP-OH_P_transf"/>
    <property type="match status" value="1"/>
</dbReference>
<dbReference type="PANTHER" id="PTHR14269">
    <property type="entry name" value="CDP-DIACYLGLYCEROL--GLYCEROL-3-PHOSPHATE 3-PHOSPHATIDYLTRANSFERASE-RELATED"/>
    <property type="match status" value="1"/>
</dbReference>
<comment type="catalytic activity">
    <reaction evidence="1">
        <text>a CDP-1,2-diacyl-sn-glycerol + L-serine = a 1,2-diacyl-sn-glycero-3-phospho-L-serine + CMP + H(+)</text>
        <dbReference type="Rhea" id="RHEA:16913"/>
        <dbReference type="ChEBI" id="CHEBI:15378"/>
        <dbReference type="ChEBI" id="CHEBI:33384"/>
        <dbReference type="ChEBI" id="CHEBI:57262"/>
        <dbReference type="ChEBI" id="CHEBI:58332"/>
        <dbReference type="ChEBI" id="CHEBI:60377"/>
        <dbReference type="EC" id="2.7.8.8"/>
    </reaction>
</comment>
<dbReference type="InterPro" id="IPR043130">
    <property type="entry name" value="CDP-OH_PTrfase_TM_dom"/>
</dbReference>
<keyword evidence="8 17" id="KW-0812">Transmembrane</keyword>
<keyword evidence="9 17" id="KW-1133">Transmembrane helix</keyword>
<feature type="transmembrane region" description="Helical" evidence="17">
    <location>
        <begin position="197"/>
        <end position="214"/>
    </location>
</feature>
<feature type="transmembrane region" description="Helical" evidence="17">
    <location>
        <begin position="133"/>
        <end position="152"/>
    </location>
</feature>
<reference evidence="18 19" key="1">
    <citation type="submission" date="2016-10" db="EMBL/GenBank/DDBJ databases">
        <authorList>
            <person name="de Groot N.N."/>
        </authorList>
    </citation>
    <scope>NUCLEOTIDE SEQUENCE [LARGE SCALE GENOMIC DNA]</scope>
    <source>
        <strain evidence="18 19">CGMCC 1.3430</strain>
    </source>
</reference>
<dbReference type="EC" id="2.7.8.8" evidence="4"/>
<keyword evidence="7 15" id="KW-0808">Transferase</keyword>
<evidence type="ECO:0000313" key="18">
    <source>
        <dbReference type="EMBL" id="SDZ93671.1"/>
    </source>
</evidence>
<protein>
    <recommendedName>
        <fullName evidence="5">CDP-diacylglycerol--serine O-phosphatidyltransferase</fullName>
        <ecNumber evidence="4">2.7.8.8</ecNumber>
    </recommendedName>
    <alternativeName>
        <fullName evidence="14">Phosphatidylserine synthase</fullName>
    </alternativeName>
</protein>
<comment type="subcellular location">
    <subcellularLocation>
        <location evidence="2">Endomembrane system</location>
        <topology evidence="2">Multi-pass membrane protein</topology>
    </subcellularLocation>
</comment>
<dbReference type="EMBL" id="FNRM01000001">
    <property type="protein sequence ID" value="SDZ93671.1"/>
    <property type="molecule type" value="Genomic_DNA"/>
</dbReference>
<feature type="transmembrane region" description="Helical" evidence="17">
    <location>
        <begin position="164"/>
        <end position="185"/>
    </location>
</feature>
<evidence type="ECO:0000256" key="3">
    <source>
        <dbReference type="ARBA" id="ARBA00010441"/>
    </source>
</evidence>
<keyword evidence="10" id="KW-0443">Lipid metabolism</keyword>
<dbReference type="InterPro" id="IPR000462">
    <property type="entry name" value="CDP-OH_P_trans"/>
</dbReference>
<evidence type="ECO:0000256" key="1">
    <source>
        <dbReference type="ARBA" id="ARBA00000287"/>
    </source>
</evidence>
<evidence type="ECO:0000256" key="16">
    <source>
        <dbReference type="SAM" id="MobiDB-lite"/>
    </source>
</evidence>
<evidence type="ECO:0000313" key="19">
    <source>
        <dbReference type="Proteomes" id="UP000198773"/>
    </source>
</evidence>
<dbReference type="GO" id="GO:0003882">
    <property type="term" value="F:CDP-diacylglycerol-serine O-phosphatidyltransferase activity"/>
    <property type="evidence" value="ECO:0007669"/>
    <property type="project" value="UniProtKB-EC"/>
</dbReference>
<evidence type="ECO:0000256" key="10">
    <source>
        <dbReference type="ARBA" id="ARBA00023098"/>
    </source>
</evidence>
<proteinExistence type="inferred from homology"/>
<keyword evidence="11 17" id="KW-0472">Membrane</keyword>
<feature type="region of interest" description="Disordered" evidence="16">
    <location>
        <begin position="255"/>
        <end position="277"/>
    </location>
</feature>
<evidence type="ECO:0000256" key="13">
    <source>
        <dbReference type="ARBA" id="ARBA00023264"/>
    </source>
</evidence>
<dbReference type="STRING" id="152573.SAMN04488051_10179"/>
<dbReference type="GO" id="GO:0008654">
    <property type="term" value="P:phospholipid biosynthetic process"/>
    <property type="evidence" value="ECO:0007669"/>
    <property type="project" value="UniProtKB-KW"/>
</dbReference>
<comment type="similarity">
    <text evidence="3 15">Belongs to the CDP-alcohol phosphatidyltransferase class-I family.</text>
</comment>
<evidence type="ECO:0000256" key="17">
    <source>
        <dbReference type="SAM" id="Phobius"/>
    </source>
</evidence>
<dbReference type="AlphaFoldDB" id="A0A1H3X3W2"/>
<evidence type="ECO:0000256" key="8">
    <source>
        <dbReference type="ARBA" id="ARBA00022692"/>
    </source>
</evidence>
<dbReference type="GO" id="GO:0012505">
    <property type="term" value="C:endomembrane system"/>
    <property type="evidence" value="ECO:0007669"/>
    <property type="project" value="UniProtKB-SubCell"/>
</dbReference>
<dbReference type="NCBIfam" id="TIGR00473">
    <property type="entry name" value="pssA"/>
    <property type="match status" value="1"/>
</dbReference>
<name>A0A1H3X3W2_ALKAM</name>
<keyword evidence="13" id="KW-1208">Phospholipid metabolism</keyword>
<sequence length="277" mass="30184">MTDTGKTEPQPRKGIYLLPNLLTTGGLFSGFYAIISSMNGHFEAAAIAIFVAMIFDGLDGRVARLTNTQSEFGAQYDSMADMLSFGMAPAMVMYNWALSDTGKFGWLAAFLFVACAALRLARFNANLSVTDGRFFQGLASPAAAALIAGLVWTGAYYQLDGNDFGYLLGILTIMAGLLMVSNFRYHSFKDVNWRDKVSFVTILLVVLIFVVIAARPAEMLLLIFLLYACSGPVTTIRSVNKLKLEHVVGDVTPADFEEPKAKANQDAPAEQAEQEQK</sequence>
<evidence type="ECO:0000256" key="4">
    <source>
        <dbReference type="ARBA" id="ARBA00013174"/>
    </source>
</evidence>
<evidence type="ECO:0000256" key="12">
    <source>
        <dbReference type="ARBA" id="ARBA00023209"/>
    </source>
</evidence>
<evidence type="ECO:0000256" key="14">
    <source>
        <dbReference type="ARBA" id="ARBA00032361"/>
    </source>
</evidence>
<keyword evidence="12" id="KW-0594">Phospholipid biosynthesis</keyword>
<keyword evidence="6" id="KW-0444">Lipid biosynthesis</keyword>
<evidence type="ECO:0000256" key="11">
    <source>
        <dbReference type="ARBA" id="ARBA00023136"/>
    </source>
</evidence>
<dbReference type="Gene3D" id="1.20.120.1760">
    <property type="match status" value="1"/>
</dbReference>
<evidence type="ECO:0000256" key="6">
    <source>
        <dbReference type="ARBA" id="ARBA00022516"/>
    </source>
</evidence>
<evidence type="ECO:0000256" key="2">
    <source>
        <dbReference type="ARBA" id="ARBA00004127"/>
    </source>
</evidence>
<keyword evidence="19" id="KW-1185">Reference proteome</keyword>